<proteinExistence type="inferred from homology"/>
<evidence type="ECO:0000256" key="8">
    <source>
        <dbReference type="ARBA" id="ARBA00022737"/>
    </source>
</evidence>
<dbReference type="GO" id="GO:0004526">
    <property type="term" value="F:ribonuclease P activity"/>
    <property type="evidence" value="ECO:0007669"/>
    <property type="project" value="UniProtKB-EC"/>
</dbReference>
<dbReference type="Gene3D" id="3.40.50.11980">
    <property type="match status" value="1"/>
</dbReference>
<evidence type="ECO:0000313" key="16">
    <source>
        <dbReference type="EMBL" id="JAT66148.1"/>
    </source>
</evidence>
<reference evidence="16" key="1">
    <citation type="submission" date="2015-07" db="EMBL/GenBank/DDBJ databases">
        <title>Transcriptome Assembly of Anthurium amnicola.</title>
        <authorList>
            <person name="Suzuki J."/>
        </authorList>
    </citation>
    <scope>NUCLEOTIDE SEQUENCE</scope>
</reference>
<dbReference type="EC" id="3.1.26.5" evidence="4"/>
<keyword evidence="9" id="KW-0378">Hydrolase</keyword>
<dbReference type="InterPro" id="IPR031595">
    <property type="entry name" value="PRORP_C"/>
</dbReference>
<dbReference type="GO" id="GO:0046872">
    <property type="term" value="F:metal ion binding"/>
    <property type="evidence" value="ECO:0007669"/>
    <property type="project" value="UniProtKB-KW"/>
</dbReference>
<dbReference type="Pfam" id="PF17177">
    <property type="entry name" value="PPR_long"/>
    <property type="match status" value="1"/>
</dbReference>
<evidence type="ECO:0000256" key="3">
    <source>
        <dbReference type="ARBA" id="ARBA00007626"/>
    </source>
</evidence>
<dbReference type="Pfam" id="PF16953">
    <property type="entry name" value="PRORP"/>
    <property type="match status" value="1"/>
</dbReference>
<evidence type="ECO:0000256" key="4">
    <source>
        <dbReference type="ARBA" id="ARBA00012179"/>
    </source>
</evidence>
<dbReference type="Gene3D" id="1.25.40.10">
    <property type="entry name" value="Tetratricopeptide repeat domain"/>
    <property type="match status" value="1"/>
</dbReference>
<keyword evidence="7" id="KW-0479">Metal-binding</keyword>
<evidence type="ECO:0000259" key="14">
    <source>
        <dbReference type="Pfam" id="PF16953"/>
    </source>
</evidence>
<name>A0A1D1ZH13_9ARAE</name>
<dbReference type="InterPro" id="IPR033443">
    <property type="entry name" value="PROP1-like_PPR_dom"/>
</dbReference>
<dbReference type="EMBL" id="GDJX01001788">
    <property type="protein sequence ID" value="JAT66148.1"/>
    <property type="molecule type" value="Transcribed_RNA"/>
</dbReference>
<evidence type="ECO:0000256" key="1">
    <source>
        <dbReference type="ARBA" id="ARBA00000928"/>
    </source>
</evidence>
<dbReference type="PANTHER" id="PTHR13547:SF13">
    <property type="entry name" value="PROTEINACEOUS RNASE P 2"/>
    <property type="match status" value="1"/>
</dbReference>
<gene>
    <name evidence="16" type="primary">At2g32230_11</name>
    <name evidence="16" type="ORF">g.50699</name>
</gene>
<keyword evidence="5" id="KW-0819">tRNA processing</keyword>
<accession>A0A1D1ZH13</accession>
<keyword evidence="6" id="KW-0540">Nuclease</keyword>
<dbReference type="AlphaFoldDB" id="A0A1D1ZH13"/>
<dbReference type="InterPro" id="IPR011990">
    <property type="entry name" value="TPR-like_helical_dom_sf"/>
</dbReference>
<evidence type="ECO:0000256" key="11">
    <source>
        <dbReference type="ARBA" id="ARBA00022842"/>
    </source>
</evidence>
<feature type="compositionally biased region" description="Low complexity" evidence="13">
    <location>
        <begin position="1"/>
        <end position="16"/>
    </location>
</feature>
<keyword evidence="11" id="KW-0460">Magnesium</keyword>
<dbReference type="FunFam" id="3.40.50.11980:FF:000002">
    <property type="entry name" value="Proteinaceous RNase P 2"/>
    <property type="match status" value="1"/>
</dbReference>
<evidence type="ECO:0000256" key="2">
    <source>
        <dbReference type="ARBA" id="ARBA00001946"/>
    </source>
</evidence>
<evidence type="ECO:0000256" key="7">
    <source>
        <dbReference type="ARBA" id="ARBA00022723"/>
    </source>
</evidence>
<evidence type="ECO:0000256" key="10">
    <source>
        <dbReference type="ARBA" id="ARBA00022833"/>
    </source>
</evidence>
<evidence type="ECO:0000256" key="12">
    <source>
        <dbReference type="ARBA" id="ARBA00023211"/>
    </source>
</evidence>
<dbReference type="PANTHER" id="PTHR13547">
    <property type="match status" value="1"/>
</dbReference>
<comment type="similarity">
    <text evidence="3">Belongs to the PPR family. P subfamily.</text>
</comment>
<evidence type="ECO:0000259" key="15">
    <source>
        <dbReference type="Pfam" id="PF17177"/>
    </source>
</evidence>
<comment type="catalytic activity">
    <reaction evidence="1">
        <text>Endonucleolytic cleavage of RNA, removing 5'-extranucleotides from tRNA precursor.</text>
        <dbReference type="EC" id="3.1.26.5"/>
    </reaction>
</comment>
<comment type="cofactor">
    <cofactor evidence="2">
        <name>Mg(2+)</name>
        <dbReference type="ChEBI" id="CHEBI:18420"/>
    </cofactor>
</comment>
<feature type="domain" description="PROP1-like PPR" evidence="15">
    <location>
        <begin position="18"/>
        <end position="242"/>
    </location>
</feature>
<evidence type="ECO:0000256" key="13">
    <source>
        <dbReference type="SAM" id="MobiDB-lite"/>
    </source>
</evidence>
<keyword evidence="12" id="KW-0464">Manganese</keyword>
<protein>
    <recommendedName>
        <fullName evidence="4">ribonuclease P</fullName>
        <ecNumber evidence="4">3.1.26.5</ecNumber>
    </recommendedName>
</protein>
<feature type="region of interest" description="Disordered" evidence="13">
    <location>
        <begin position="1"/>
        <end position="27"/>
    </location>
</feature>
<dbReference type="GO" id="GO:0001682">
    <property type="term" value="P:tRNA 5'-leader removal"/>
    <property type="evidence" value="ECO:0007669"/>
    <property type="project" value="TreeGrafter"/>
</dbReference>
<evidence type="ECO:0000256" key="6">
    <source>
        <dbReference type="ARBA" id="ARBA00022722"/>
    </source>
</evidence>
<feature type="domain" description="PRORP" evidence="14">
    <location>
        <begin position="285"/>
        <end position="511"/>
    </location>
</feature>
<evidence type="ECO:0000256" key="5">
    <source>
        <dbReference type="ARBA" id="ARBA00022694"/>
    </source>
</evidence>
<evidence type="ECO:0000256" key="9">
    <source>
        <dbReference type="ARBA" id="ARBA00022801"/>
    </source>
</evidence>
<keyword evidence="8" id="KW-0677">Repeat</keyword>
<organism evidence="16">
    <name type="scientific">Anthurium amnicola</name>
    <dbReference type="NCBI Taxonomy" id="1678845"/>
    <lineage>
        <taxon>Eukaryota</taxon>
        <taxon>Viridiplantae</taxon>
        <taxon>Streptophyta</taxon>
        <taxon>Embryophyta</taxon>
        <taxon>Tracheophyta</taxon>
        <taxon>Spermatophyta</taxon>
        <taxon>Magnoliopsida</taxon>
        <taxon>Liliopsida</taxon>
        <taxon>Araceae</taxon>
        <taxon>Pothoideae</taxon>
        <taxon>Potheae</taxon>
        <taxon>Anthurium</taxon>
    </lineage>
</organism>
<sequence>MAGQPSLPAAPAASVAGRKRKKNPTPEWEFQQGLAACSRGSDLAGALALYRAAAEKGLHLTAYHFNTLLHICSNALGSPGGGEGGAAGRASSSVATAVGEAFRIFDHMVASGIHPSESTITSMARIAAADEVEGRNGAFELVRDMGTRHGLTPRLRTYGPALFAFCRRAEDAEKAFAVEQHMASTGISPEEPELAALLKVSSEARREGKVYEYLHKLRGSVGRVSPSTADTVERWFESDCAADAGREPWDVGLVKNAVLLNGGGWHGKGWLGKGKWRVQRSNVGPDGCCSCCGERLACVDIDRTETEKFAEAVASLAMAREGKSNFRNFQEWLNNHADYEVVVDGANVGYYHQNFADGGFCLSQVGVVVKELLESGLGKRPLVILHNKRVLALMKNDFNRHLLEDWKAQGALYATPNGSNDDWYWLYASVKLKCLLVTNDEMRDHIFELLGRNFFPRWKERHQVRYTYVKGNLRLERPPPYTLVIQESEMGSWHLPVDDNGEDEKLHAWLCITRGATPK</sequence>
<keyword evidence="10" id="KW-0862">Zinc</keyword>